<comment type="similarity">
    <text evidence="1 6">Belongs to the universal ribosomal protein uL16 family.</text>
</comment>
<reference evidence="7 8" key="1">
    <citation type="journal article" date="2017" name="Gigascience">
        <title>Draft genome of the honey bee ectoparasitic mite, Tropilaelaps mercedesae, is shaped by the parasitic life history.</title>
        <authorList>
            <person name="Dong X."/>
            <person name="Armstrong S.D."/>
            <person name="Xia D."/>
            <person name="Makepeace B.L."/>
            <person name="Darby A.C."/>
            <person name="Kadowaki T."/>
        </authorList>
    </citation>
    <scope>NUCLEOTIDE SEQUENCE [LARGE SCALE GENOMIC DNA]</scope>
    <source>
        <strain evidence="7">Wuxi-XJTLU</strain>
    </source>
</reference>
<dbReference type="GO" id="GO:0005762">
    <property type="term" value="C:mitochondrial large ribosomal subunit"/>
    <property type="evidence" value="ECO:0007669"/>
    <property type="project" value="TreeGrafter"/>
</dbReference>
<dbReference type="PRINTS" id="PR00060">
    <property type="entry name" value="RIBOSOMALL16"/>
</dbReference>
<dbReference type="EMBL" id="MNPL01003062">
    <property type="protein sequence ID" value="OQR77779.1"/>
    <property type="molecule type" value="Genomic_DNA"/>
</dbReference>
<evidence type="ECO:0000256" key="4">
    <source>
        <dbReference type="ARBA" id="ARBA00035302"/>
    </source>
</evidence>
<dbReference type="InterPro" id="IPR047873">
    <property type="entry name" value="Ribosomal_uL16"/>
</dbReference>
<gene>
    <name evidence="7" type="ORF">BIW11_06848</name>
</gene>
<evidence type="ECO:0000313" key="8">
    <source>
        <dbReference type="Proteomes" id="UP000192247"/>
    </source>
</evidence>
<dbReference type="InterPro" id="IPR016180">
    <property type="entry name" value="Ribosomal_uL16_dom"/>
</dbReference>
<name>A0A1V9XWC5_9ACAR</name>
<evidence type="ECO:0000313" key="7">
    <source>
        <dbReference type="EMBL" id="OQR77779.1"/>
    </source>
</evidence>
<dbReference type="AlphaFoldDB" id="A0A1V9XWC5"/>
<keyword evidence="2 6" id="KW-0689">Ribosomal protein</keyword>
<dbReference type="PANTHER" id="PTHR12220">
    <property type="entry name" value="50S/60S RIBOSOMAL PROTEIN L16"/>
    <property type="match status" value="1"/>
</dbReference>
<evidence type="ECO:0000256" key="3">
    <source>
        <dbReference type="ARBA" id="ARBA00023274"/>
    </source>
</evidence>
<dbReference type="InterPro" id="IPR036920">
    <property type="entry name" value="Ribosomal_uL16_sf"/>
</dbReference>
<accession>A0A1V9XWC5</accession>
<dbReference type="GO" id="GO:0003735">
    <property type="term" value="F:structural constituent of ribosome"/>
    <property type="evidence" value="ECO:0007669"/>
    <property type="project" value="InterPro"/>
</dbReference>
<keyword evidence="8" id="KW-1185">Reference proteome</keyword>
<dbReference type="Proteomes" id="UP000192247">
    <property type="component" value="Unassembled WGS sequence"/>
</dbReference>
<dbReference type="SUPFAM" id="SSF54686">
    <property type="entry name" value="Ribosomal protein L16p/L10e"/>
    <property type="match status" value="1"/>
</dbReference>
<evidence type="ECO:0000256" key="6">
    <source>
        <dbReference type="RuleBase" id="RU004413"/>
    </source>
</evidence>
<evidence type="ECO:0000256" key="5">
    <source>
        <dbReference type="ARBA" id="ARBA00035440"/>
    </source>
</evidence>
<dbReference type="Gene3D" id="3.90.1170.10">
    <property type="entry name" value="Ribosomal protein L10e/L16"/>
    <property type="match status" value="1"/>
</dbReference>
<dbReference type="PANTHER" id="PTHR12220:SF13">
    <property type="entry name" value="LARGE RIBOSOMAL SUBUNIT PROTEIN UL16M"/>
    <property type="match status" value="1"/>
</dbReference>
<dbReference type="STRING" id="418985.A0A1V9XWC5"/>
<dbReference type="OrthoDB" id="268521at2759"/>
<dbReference type="CDD" id="cd01433">
    <property type="entry name" value="Ribosomal_L16_L10e"/>
    <property type="match status" value="1"/>
</dbReference>
<proteinExistence type="inferred from homology"/>
<dbReference type="FunCoup" id="A0A1V9XWC5">
    <property type="interactions" value="473"/>
</dbReference>
<evidence type="ECO:0000256" key="2">
    <source>
        <dbReference type="ARBA" id="ARBA00022980"/>
    </source>
</evidence>
<comment type="caution">
    <text evidence="7">The sequence shown here is derived from an EMBL/GenBank/DDBJ whole genome shotgun (WGS) entry which is preliminary data.</text>
</comment>
<dbReference type="InterPro" id="IPR000114">
    <property type="entry name" value="Ribosomal_uL16_bact-type"/>
</dbReference>
<dbReference type="GO" id="GO:0032543">
    <property type="term" value="P:mitochondrial translation"/>
    <property type="evidence" value="ECO:0007669"/>
    <property type="project" value="TreeGrafter"/>
</dbReference>
<evidence type="ECO:0000256" key="1">
    <source>
        <dbReference type="ARBA" id="ARBA00008931"/>
    </source>
</evidence>
<dbReference type="GO" id="GO:0019843">
    <property type="term" value="F:rRNA binding"/>
    <property type="evidence" value="ECO:0007669"/>
    <property type="project" value="InterPro"/>
</dbReference>
<keyword evidence="3 6" id="KW-0687">Ribonucleoprotein</keyword>
<protein>
    <recommendedName>
        <fullName evidence="4">Large ribosomal subunit protein uL16m</fullName>
    </recommendedName>
    <alternativeName>
        <fullName evidence="5">39S ribosomal protein L16, mitochondrial</fullName>
    </alternativeName>
</protein>
<sequence length="266" mass="29830">MTGTALRGSRIFMEMANTVRSSGSLFGRLNFPLRNAPLVNTSSVASVRGLKLWAEPPQYEPIDIPVNQRRLAVLEKVPTYPFGVRPMKVPKELRTIRGPETVNNRLLHNQYGIITLCGGFLRPGHIDMIRNTINKGIDTKTTFAVWRIDPPYKPITKKGQGKRMGSGKGAIDHYVTPVKAGRIVIELGGTIEFEQVRPIMQEVCYKLPVDAIPISQETLARIEAKLEERAAANINPFSLKRVIEYNMHGSDVWVGSYLKQHHGDYI</sequence>
<dbReference type="Pfam" id="PF00252">
    <property type="entry name" value="Ribosomal_L16"/>
    <property type="match status" value="1"/>
</dbReference>
<organism evidence="7 8">
    <name type="scientific">Tropilaelaps mercedesae</name>
    <dbReference type="NCBI Taxonomy" id="418985"/>
    <lineage>
        <taxon>Eukaryota</taxon>
        <taxon>Metazoa</taxon>
        <taxon>Ecdysozoa</taxon>
        <taxon>Arthropoda</taxon>
        <taxon>Chelicerata</taxon>
        <taxon>Arachnida</taxon>
        <taxon>Acari</taxon>
        <taxon>Parasitiformes</taxon>
        <taxon>Mesostigmata</taxon>
        <taxon>Gamasina</taxon>
        <taxon>Dermanyssoidea</taxon>
        <taxon>Laelapidae</taxon>
        <taxon>Tropilaelaps</taxon>
    </lineage>
</organism>
<dbReference type="InParanoid" id="A0A1V9XWC5"/>